<dbReference type="Gene3D" id="3.90.1180.10">
    <property type="entry name" value="Ribosomal protein L13"/>
    <property type="match status" value="1"/>
</dbReference>
<name>A0A914E8C8_9BILA</name>
<dbReference type="CDD" id="cd00392">
    <property type="entry name" value="Ribosomal_L13"/>
    <property type="match status" value="1"/>
</dbReference>
<dbReference type="SUPFAM" id="SSF52161">
    <property type="entry name" value="Ribosomal protein L13"/>
    <property type="match status" value="1"/>
</dbReference>
<dbReference type="GO" id="GO:0003735">
    <property type="term" value="F:structural constituent of ribosome"/>
    <property type="evidence" value="ECO:0007669"/>
    <property type="project" value="InterPro"/>
</dbReference>
<evidence type="ECO:0000313" key="5">
    <source>
        <dbReference type="WBParaSite" id="ACRNAN_scaffold6440.g19175.t1"/>
    </source>
</evidence>
<dbReference type="WBParaSite" id="ACRNAN_scaffold6440.g19175.t1">
    <property type="protein sequence ID" value="ACRNAN_scaffold6440.g19175.t1"/>
    <property type="gene ID" value="ACRNAN_scaffold6440.g19175"/>
</dbReference>
<reference evidence="5" key="1">
    <citation type="submission" date="2022-11" db="UniProtKB">
        <authorList>
            <consortium name="WormBaseParasite"/>
        </authorList>
    </citation>
    <scope>IDENTIFICATION</scope>
</reference>
<keyword evidence="3" id="KW-0687">Ribonucleoprotein</keyword>
<dbReference type="GO" id="GO:0005762">
    <property type="term" value="C:mitochondrial large ribosomal subunit"/>
    <property type="evidence" value="ECO:0007669"/>
    <property type="project" value="TreeGrafter"/>
</dbReference>
<evidence type="ECO:0000256" key="2">
    <source>
        <dbReference type="ARBA" id="ARBA00022980"/>
    </source>
</evidence>
<dbReference type="PANTHER" id="PTHR11545">
    <property type="entry name" value="RIBOSOMAL PROTEIN L13"/>
    <property type="match status" value="1"/>
</dbReference>
<sequence length="209" mass="24763">MASPISRFNRVNQWLLFARQWSVIDAAHQDAKELGVKVARHLSGKHKPIWHPETDCGDHVVVINCKDVAMHGFDWKHTLYHFDKLYPKARDDIYAWQIHEHDPCRILWITTYRALGNNLIRRSHIERLHLFPDEDMPEFVKKNIGNQLKQIIPVARKSTEYTEEERAKFPRIVKFPEDHILDWHAPIVDPGAWKKPRYRKPKKLTTGKK</sequence>
<evidence type="ECO:0000256" key="3">
    <source>
        <dbReference type="ARBA" id="ARBA00023274"/>
    </source>
</evidence>
<organism evidence="4 5">
    <name type="scientific">Acrobeloides nanus</name>
    <dbReference type="NCBI Taxonomy" id="290746"/>
    <lineage>
        <taxon>Eukaryota</taxon>
        <taxon>Metazoa</taxon>
        <taxon>Ecdysozoa</taxon>
        <taxon>Nematoda</taxon>
        <taxon>Chromadorea</taxon>
        <taxon>Rhabditida</taxon>
        <taxon>Tylenchina</taxon>
        <taxon>Cephalobomorpha</taxon>
        <taxon>Cephaloboidea</taxon>
        <taxon>Cephalobidae</taxon>
        <taxon>Acrobeloides</taxon>
    </lineage>
</organism>
<dbReference type="PANTHER" id="PTHR11545:SF2">
    <property type="entry name" value="LARGE RIBOSOMAL SUBUNIT PROTEIN UL13M"/>
    <property type="match status" value="1"/>
</dbReference>
<dbReference type="HAMAP" id="MF_01366">
    <property type="entry name" value="Ribosomal_uL13"/>
    <property type="match status" value="1"/>
</dbReference>
<proteinExistence type="inferred from homology"/>
<dbReference type="InterPro" id="IPR036899">
    <property type="entry name" value="Ribosomal_uL13_sf"/>
</dbReference>
<dbReference type="GO" id="GO:0017148">
    <property type="term" value="P:negative regulation of translation"/>
    <property type="evidence" value="ECO:0007669"/>
    <property type="project" value="TreeGrafter"/>
</dbReference>
<dbReference type="AlphaFoldDB" id="A0A914E8C8"/>
<protein>
    <submittedName>
        <fullName evidence="5">Mitochondrial ribosomal protein L13</fullName>
    </submittedName>
</protein>
<dbReference type="Pfam" id="PF00572">
    <property type="entry name" value="Ribosomal_L13"/>
    <property type="match status" value="1"/>
</dbReference>
<dbReference type="GO" id="GO:0006412">
    <property type="term" value="P:translation"/>
    <property type="evidence" value="ECO:0007669"/>
    <property type="project" value="InterPro"/>
</dbReference>
<keyword evidence="2" id="KW-0689">Ribosomal protein</keyword>
<keyword evidence="4" id="KW-1185">Reference proteome</keyword>
<dbReference type="GO" id="GO:0003729">
    <property type="term" value="F:mRNA binding"/>
    <property type="evidence" value="ECO:0007669"/>
    <property type="project" value="TreeGrafter"/>
</dbReference>
<evidence type="ECO:0000256" key="1">
    <source>
        <dbReference type="ARBA" id="ARBA00006227"/>
    </source>
</evidence>
<evidence type="ECO:0000313" key="4">
    <source>
        <dbReference type="Proteomes" id="UP000887540"/>
    </source>
</evidence>
<dbReference type="FunFam" id="3.90.1180.10:FF:000005">
    <property type="entry name" value="39S ribosomal protein L13, mitochondrial"/>
    <property type="match status" value="1"/>
</dbReference>
<dbReference type="Proteomes" id="UP000887540">
    <property type="component" value="Unplaced"/>
</dbReference>
<accession>A0A914E8C8</accession>
<dbReference type="InterPro" id="IPR005822">
    <property type="entry name" value="Ribosomal_uL13"/>
</dbReference>
<comment type="similarity">
    <text evidence="1">Belongs to the universal ribosomal protein uL13 family.</text>
</comment>